<keyword evidence="2" id="KW-0472">Membrane</keyword>
<comment type="caution">
    <text evidence="3">The sequence shown here is derived from an EMBL/GenBank/DDBJ whole genome shotgun (WGS) entry which is preliminary data.</text>
</comment>
<evidence type="ECO:0000313" key="4">
    <source>
        <dbReference type="Proteomes" id="UP000316639"/>
    </source>
</evidence>
<dbReference type="OrthoDB" id="10008474at2"/>
<protein>
    <submittedName>
        <fullName evidence="3">Uncharacterized protein</fullName>
    </submittedName>
</protein>
<feature type="region of interest" description="Disordered" evidence="1">
    <location>
        <begin position="90"/>
        <end position="126"/>
    </location>
</feature>
<accession>A0A563EHV3</accession>
<dbReference type="AlphaFoldDB" id="A0A563EHV3"/>
<organism evidence="3 4">
    <name type="scientific">Lentzea tibetensis</name>
    <dbReference type="NCBI Taxonomy" id="2591470"/>
    <lineage>
        <taxon>Bacteria</taxon>
        <taxon>Bacillati</taxon>
        <taxon>Actinomycetota</taxon>
        <taxon>Actinomycetes</taxon>
        <taxon>Pseudonocardiales</taxon>
        <taxon>Pseudonocardiaceae</taxon>
        <taxon>Lentzea</taxon>
    </lineage>
</organism>
<keyword evidence="2" id="KW-1133">Transmembrane helix</keyword>
<keyword evidence="4" id="KW-1185">Reference proteome</keyword>
<keyword evidence="2" id="KW-0812">Transmembrane</keyword>
<reference evidence="3 4" key="1">
    <citation type="submission" date="2019-07" db="EMBL/GenBank/DDBJ databases">
        <title>Lentzea xizangensis sp. nov., isolated from Qinghai-Tibetan Plateau Soils.</title>
        <authorList>
            <person name="Huang J."/>
        </authorList>
    </citation>
    <scope>NUCLEOTIDE SEQUENCE [LARGE SCALE GENOMIC DNA]</scope>
    <source>
        <strain evidence="3 4">FXJ1.1311</strain>
    </source>
</reference>
<evidence type="ECO:0000256" key="2">
    <source>
        <dbReference type="SAM" id="Phobius"/>
    </source>
</evidence>
<gene>
    <name evidence="3" type="ORF">FKR81_38240</name>
</gene>
<sequence>MPTEAVNVVVWDATGIALFLVWLVLPPLYVVVLGRYYVGQCAEAAQQAVWTREELRQVLGDLRAVDEPLGPSGDGSPASWPLVPCARERRADGLQESSTARRLPPAQPHDIRLDQPPLTDAHSPRS</sequence>
<dbReference type="EMBL" id="VOBR01000038">
    <property type="protein sequence ID" value="TWP45815.1"/>
    <property type="molecule type" value="Genomic_DNA"/>
</dbReference>
<dbReference type="Proteomes" id="UP000316639">
    <property type="component" value="Unassembled WGS sequence"/>
</dbReference>
<proteinExistence type="predicted"/>
<evidence type="ECO:0000256" key="1">
    <source>
        <dbReference type="SAM" id="MobiDB-lite"/>
    </source>
</evidence>
<evidence type="ECO:0000313" key="3">
    <source>
        <dbReference type="EMBL" id="TWP45815.1"/>
    </source>
</evidence>
<feature type="transmembrane region" description="Helical" evidence="2">
    <location>
        <begin position="16"/>
        <end position="38"/>
    </location>
</feature>
<name>A0A563EHV3_9PSEU</name>